<dbReference type="NCBIfam" id="TIGR03930">
    <property type="entry name" value="WXG100_ESAT6"/>
    <property type="match status" value="1"/>
</dbReference>
<reference evidence="2 3" key="1">
    <citation type="submission" date="2016-08" db="EMBL/GenBank/DDBJ databases">
        <title>The complete genome of Streptomyces subrutilus 10-1-1.</title>
        <authorList>
            <person name="Chen X."/>
        </authorList>
    </citation>
    <scope>NUCLEOTIDE SEQUENCE [LARGE SCALE GENOMIC DNA]</scope>
    <source>
        <strain evidence="2 3">10-1-1</strain>
    </source>
</reference>
<dbReference type="RefSeq" id="WP_069922206.1">
    <property type="nucleotide sequence ID" value="NZ_MEHK01000001.1"/>
</dbReference>
<sequence>MSGNDGNTRVRYETVQQMADRIRVVSSNIIKDLAEMEQAVKVVTDTWDGEAHREYVVLQTKYKRIADEMQKKLETVAKLIEQGKGDYRATDVKASRLFTEAY</sequence>
<dbReference type="OrthoDB" id="3387628at2"/>
<keyword evidence="3" id="KW-1185">Reference proteome</keyword>
<dbReference type="SUPFAM" id="SSF140453">
    <property type="entry name" value="EsxAB dimer-like"/>
    <property type="match status" value="1"/>
</dbReference>
<accession>A0A1E5PWM9</accession>
<evidence type="ECO:0000256" key="1">
    <source>
        <dbReference type="RuleBase" id="RU362001"/>
    </source>
</evidence>
<proteinExistence type="inferred from homology"/>
<comment type="caution">
    <text evidence="2">The sequence shown here is derived from an EMBL/GenBank/DDBJ whole genome shotgun (WGS) entry which is preliminary data.</text>
</comment>
<protein>
    <recommendedName>
        <fullName evidence="1">ESAT-6-like protein</fullName>
    </recommendedName>
</protein>
<dbReference type="InterPro" id="IPR036689">
    <property type="entry name" value="ESAT-6-like_sf"/>
</dbReference>
<name>A0A1E5PWM9_9ACTN</name>
<evidence type="ECO:0000313" key="3">
    <source>
        <dbReference type="Proteomes" id="UP000095705"/>
    </source>
</evidence>
<comment type="similarity">
    <text evidence="1">Belongs to the WXG100 family.</text>
</comment>
<dbReference type="InterPro" id="IPR010310">
    <property type="entry name" value="T7SS_ESAT-6-like"/>
</dbReference>
<dbReference type="Proteomes" id="UP000095705">
    <property type="component" value="Unassembled WGS sequence"/>
</dbReference>
<gene>
    <name evidence="2" type="ORF">BGK67_24085</name>
</gene>
<organism evidence="2 3">
    <name type="scientific">Streptomyces subrutilus</name>
    <dbReference type="NCBI Taxonomy" id="36818"/>
    <lineage>
        <taxon>Bacteria</taxon>
        <taxon>Bacillati</taxon>
        <taxon>Actinomycetota</taxon>
        <taxon>Actinomycetes</taxon>
        <taxon>Kitasatosporales</taxon>
        <taxon>Streptomycetaceae</taxon>
        <taxon>Streptomyces</taxon>
    </lineage>
</organism>
<dbReference type="AlphaFoldDB" id="A0A1E5PWM9"/>
<evidence type="ECO:0000313" key="2">
    <source>
        <dbReference type="EMBL" id="OEJ34008.1"/>
    </source>
</evidence>
<dbReference type="Pfam" id="PF06013">
    <property type="entry name" value="WXG100"/>
    <property type="match status" value="1"/>
</dbReference>
<dbReference type="Gene3D" id="1.10.287.1060">
    <property type="entry name" value="ESAT-6-like"/>
    <property type="match status" value="1"/>
</dbReference>
<dbReference type="STRING" id="36818.BGK67_24085"/>
<dbReference type="EMBL" id="MEHK01000001">
    <property type="protein sequence ID" value="OEJ34008.1"/>
    <property type="molecule type" value="Genomic_DNA"/>
</dbReference>